<dbReference type="EMBL" id="KL198020">
    <property type="protein sequence ID" value="KDQ18886.1"/>
    <property type="molecule type" value="Genomic_DNA"/>
</dbReference>
<dbReference type="InParanoid" id="A0A067N562"/>
<evidence type="ECO:0000313" key="3">
    <source>
        <dbReference type="Proteomes" id="UP000027195"/>
    </source>
</evidence>
<name>A0A067N562_BOTB1</name>
<keyword evidence="3" id="KW-1185">Reference proteome</keyword>
<feature type="chain" id="PRO_5001641795" description="Secreted protein" evidence="1">
    <location>
        <begin position="24"/>
        <end position="89"/>
    </location>
</feature>
<accession>A0A067N562</accession>
<sequence>MSVRVRSHMLRQLSLFPLLLAAAKMMFNIHDEPRPSRTFYAALPQRCTDSDKSDTSEINKFVRDSVLRTKARIYSLPVDGGTGRCGEAC</sequence>
<proteinExistence type="predicted"/>
<feature type="signal peptide" evidence="1">
    <location>
        <begin position="1"/>
        <end position="23"/>
    </location>
</feature>
<protein>
    <recommendedName>
        <fullName evidence="4">Secreted protein</fullName>
    </recommendedName>
</protein>
<evidence type="ECO:0000256" key="1">
    <source>
        <dbReference type="SAM" id="SignalP"/>
    </source>
</evidence>
<organism evidence="2 3">
    <name type="scientific">Botryobasidium botryosum (strain FD-172 SS1)</name>
    <dbReference type="NCBI Taxonomy" id="930990"/>
    <lineage>
        <taxon>Eukaryota</taxon>
        <taxon>Fungi</taxon>
        <taxon>Dikarya</taxon>
        <taxon>Basidiomycota</taxon>
        <taxon>Agaricomycotina</taxon>
        <taxon>Agaricomycetes</taxon>
        <taxon>Cantharellales</taxon>
        <taxon>Botryobasidiaceae</taxon>
        <taxon>Botryobasidium</taxon>
    </lineage>
</organism>
<evidence type="ECO:0000313" key="2">
    <source>
        <dbReference type="EMBL" id="KDQ18886.1"/>
    </source>
</evidence>
<reference evidence="3" key="1">
    <citation type="journal article" date="2014" name="Proc. Natl. Acad. Sci. U.S.A.">
        <title>Extensive sampling of basidiomycete genomes demonstrates inadequacy of the white-rot/brown-rot paradigm for wood decay fungi.</title>
        <authorList>
            <person name="Riley R."/>
            <person name="Salamov A.A."/>
            <person name="Brown D.W."/>
            <person name="Nagy L.G."/>
            <person name="Floudas D."/>
            <person name="Held B.W."/>
            <person name="Levasseur A."/>
            <person name="Lombard V."/>
            <person name="Morin E."/>
            <person name="Otillar R."/>
            <person name="Lindquist E.A."/>
            <person name="Sun H."/>
            <person name="LaButti K.M."/>
            <person name="Schmutz J."/>
            <person name="Jabbour D."/>
            <person name="Luo H."/>
            <person name="Baker S.E."/>
            <person name="Pisabarro A.G."/>
            <person name="Walton J.D."/>
            <person name="Blanchette R.A."/>
            <person name="Henrissat B."/>
            <person name="Martin F."/>
            <person name="Cullen D."/>
            <person name="Hibbett D.S."/>
            <person name="Grigoriev I.V."/>
        </authorList>
    </citation>
    <scope>NUCLEOTIDE SEQUENCE [LARGE SCALE GENOMIC DNA]</scope>
    <source>
        <strain evidence="3">FD-172 SS1</strain>
    </source>
</reference>
<dbReference type="Proteomes" id="UP000027195">
    <property type="component" value="Unassembled WGS sequence"/>
</dbReference>
<keyword evidence="1" id="KW-0732">Signal</keyword>
<evidence type="ECO:0008006" key="4">
    <source>
        <dbReference type="Google" id="ProtNLM"/>
    </source>
</evidence>
<dbReference type="HOGENOM" id="CLU_2454433_0_0_1"/>
<gene>
    <name evidence="2" type="ORF">BOTBODRAFT_478130</name>
</gene>
<dbReference type="AlphaFoldDB" id="A0A067N562"/>